<accession>M1W817</accession>
<dbReference type="HOGENOM" id="CLU_1895990_0_0_1"/>
<keyword evidence="3" id="KW-1185">Reference proteome</keyword>
<sequence>MGLGLRWMIVHDPPTAAACAAARSARSFLEALPRFFFSRMYSQLNPNSAKAKSVRGAQLVPREKDRSLESHVPMFLPPSPTILNVIAVSGDWCDRESRSSGHETGPYDVAEDGGDAFHSAGSIGRSSTASYLEQ</sequence>
<name>M1W817_CLAP2</name>
<organism evidence="2 3">
    <name type="scientific">Claviceps purpurea (strain 20.1)</name>
    <name type="common">Ergot fungus</name>
    <name type="synonym">Sphacelia segetum</name>
    <dbReference type="NCBI Taxonomy" id="1111077"/>
    <lineage>
        <taxon>Eukaryota</taxon>
        <taxon>Fungi</taxon>
        <taxon>Dikarya</taxon>
        <taxon>Ascomycota</taxon>
        <taxon>Pezizomycotina</taxon>
        <taxon>Sordariomycetes</taxon>
        <taxon>Hypocreomycetidae</taxon>
        <taxon>Hypocreales</taxon>
        <taxon>Clavicipitaceae</taxon>
        <taxon>Claviceps</taxon>
    </lineage>
</organism>
<dbReference type="EMBL" id="CAGA01000031">
    <property type="protein sequence ID" value="CCE31480.1"/>
    <property type="molecule type" value="Genomic_DNA"/>
</dbReference>
<proteinExistence type="predicted"/>
<evidence type="ECO:0000313" key="2">
    <source>
        <dbReference type="EMBL" id="CCE31480.1"/>
    </source>
</evidence>
<reference evidence="2 3" key="1">
    <citation type="journal article" date="2013" name="PLoS Genet.">
        <title>Plant-symbiotic fungi as chemical engineers: Multi-genome analysis of the Clavicipitaceae reveals dynamics of alkaloid loci.</title>
        <authorList>
            <person name="Schardl C.L."/>
            <person name="Young C.A."/>
            <person name="Hesse U."/>
            <person name="Amyotte S.G."/>
            <person name="Andreeva K."/>
            <person name="Calie P.J."/>
            <person name="Fleetwood D.J."/>
            <person name="Haws D.C."/>
            <person name="Moore N."/>
            <person name="Oeser B."/>
            <person name="Panaccione D.G."/>
            <person name="Schweri K.K."/>
            <person name="Voisey C.R."/>
            <person name="Farman M.L."/>
            <person name="Jaromczyk J.W."/>
            <person name="Roe B.A."/>
            <person name="O'Sullivan D.M."/>
            <person name="Scott B."/>
            <person name="Tudzynski P."/>
            <person name="An Z."/>
            <person name="Arnaoudova E.G."/>
            <person name="Bullock C.T."/>
            <person name="Charlton N.D."/>
            <person name="Chen L."/>
            <person name="Cox M."/>
            <person name="Dinkins R.D."/>
            <person name="Florea S."/>
            <person name="Glenn A.E."/>
            <person name="Gordon A."/>
            <person name="Gueldener U."/>
            <person name="Harris D.R."/>
            <person name="Hollin W."/>
            <person name="Jaromczyk J."/>
            <person name="Johnson R.D."/>
            <person name="Khan A.K."/>
            <person name="Leistner E."/>
            <person name="Leuchtmann A."/>
            <person name="Li C."/>
            <person name="Liu J."/>
            <person name="Liu J."/>
            <person name="Liu M."/>
            <person name="Mace W."/>
            <person name="Machado C."/>
            <person name="Nagabhyru P."/>
            <person name="Pan J."/>
            <person name="Schmid J."/>
            <person name="Sugawara K."/>
            <person name="Steiner U."/>
            <person name="Takach J.E."/>
            <person name="Tanaka E."/>
            <person name="Webb J.S."/>
            <person name="Wilson E.V."/>
            <person name="Wiseman J.L."/>
            <person name="Yoshida R."/>
            <person name="Zeng Z."/>
        </authorList>
    </citation>
    <scope>NUCLEOTIDE SEQUENCE [LARGE SCALE GENOMIC DNA]</scope>
    <source>
        <strain evidence="2 3">20.1</strain>
    </source>
</reference>
<evidence type="ECO:0000256" key="1">
    <source>
        <dbReference type="SAM" id="MobiDB-lite"/>
    </source>
</evidence>
<feature type="region of interest" description="Disordered" evidence="1">
    <location>
        <begin position="94"/>
        <end position="134"/>
    </location>
</feature>
<evidence type="ECO:0000313" key="3">
    <source>
        <dbReference type="Proteomes" id="UP000016801"/>
    </source>
</evidence>
<gene>
    <name evidence="2" type="ORF">CPUR_05332</name>
</gene>
<protein>
    <submittedName>
        <fullName evidence="2">Uncharacterized protein</fullName>
    </submittedName>
</protein>
<comment type="caution">
    <text evidence="2">The sequence shown here is derived from an EMBL/GenBank/DDBJ whole genome shotgun (WGS) entry which is preliminary data.</text>
</comment>
<feature type="compositionally biased region" description="Polar residues" evidence="1">
    <location>
        <begin position="124"/>
        <end position="134"/>
    </location>
</feature>
<dbReference type="Proteomes" id="UP000016801">
    <property type="component" value="Unassembled WGS sequence"/>
</dbReference>
<dbReference type="AlphaFoldDB" id="M1W817"/>
<dbReference type="VEuPathDB" id="FungiDB:CPUR_05332"/>